<feature type="domain" description="Gfo/Idh/MocA-like oxidoreductase N-terminal" evidence="1">
    <location>
        <begin position="2"/>
        <end position="117"/>
    </location>
</feature>
<dbReference type="InterPro" id="IPR036291">
    <property type="entry name" value="NAD(P)-bd_dom_sf"/>
</dbReference>
<gene>
    <name evidence="3" type="ORF">DL1_11025</name>
</gene>
<evidence type="ECO:0000259" key="2">
    <source>
        <dbReference type="Pfam" id="PF22725"/>
    </source>
</evidence>
<dbReference type="SUPFAM" id="SSF51735">
    <property type="entry name" value="NAD(P)-binding Rossmann-fold domains"/>
    <property type="match status" value="1"/>
</dbReference>
<sequence length="353" mass="37593">MIGVAIIGAGIGREHLDGYRALPDRYKVHAVVDLDTARAQAAVGEDPIRVETQIEAVLENPEIELIDVCLPPHLHLPVSLQALGAGKHVICEKPLVASLADADRLIAAAKEADRIVTPVFQYRYGPAMAQLRALIAAGLTGKPYAASLETHWMRGPDYYATPWRGTWKGENGGAVLGHAIHNHDLMMMVMGPVARLSAMCATRVNPIETEDCAAISFEMTSGAVVTSSITLGAADDTTRIRFCFEGLTAESGTAPYAPATDTWRFTARAPYAQAAIDEVLATVPAGLSGFAGFLEATADALEGRPEHAVTLADGRRSIELVTAVYQAARDGARVALPLGPDAPFYRGWIPSET</sequence>
<name>A0A074THP2_9RHOB</name>
<reference evidence="3 4" key="1">
    <citation type="submission" date="2014-03" db="EMBL/GenBank/DDBJ databases">
        <title>The draft genome sequence of Thioclava dalianensis DLFJ1-1.</title>
        <authorList>
            <person name="Lai Q."/>
            <person name="Shao Z."/>
        </authorList>
    </citation>
    <scope>NUCLEOTIDE SEQUENCE [LARGE SCALE GENOMIC DNA]</scope>
    <source>
        <strain evidence="3 4">DLFJ1-1</strain>
    </source>
</reference>
<dbReference type="InterPro" id="IPR052515">
    <property type="entry name" value="Gfo/Idh/MocA_Oxidoreductase"/>
</dbReference>
<dbReference type="InterPro" id="IPR000683">
    <property type="entry name" value="Gfo/Idh/MocA-like_OxRdtase_N"/>
</dbReference>
<dbReference type="SUPFAM" id="SSF55347">
    <property type="entry name" value="Glyceraldehyde-3-phosphate dehydrogenase-like, C-terminal domain"/>
    <property type="match status" value="1"/>
</dbReference>
<evidence type="ECO:0000313" key="4">
    <source>
        <dbReference type="Proteomes" id="UP000027725"/>
    </source>
</evidence>
<protein>
    <submittedName>
        <fullName evidence="3">Oxidoreductase</fullName>
    </submittedName>
</protein>
<dbReference type="eggNOG" id="COG0673">
    <property type="taxonomic scope" value="Bacteria"/>
</dbReference>
<dbReference type="Gene3D" id="3.40.50.720">
    <property type="entry name" value="NAD(P)-binding Rossmann-like Domain"/>
    <property type="match status" value="1"/>
</dbReference>
<dbReference type="AlphaFoldDB" id="A0A074THP2"/>
<dbReference type="PANTHER" id="PTHR43249">
    <property type="entry name" value="UDP-N-ACETYL-2-AMINO-2-DEOXY-D-GLUCURONATE OXIDASE"/>
    <property type="match status" value="1"/>
</dbReference>
<dbReference type="EMBL" id="JHEH01000003">
    <property type="protein sequence ID" value="KEP71169.1"/>
    <property type="molecule type" value="Genomic_DNA"/>
</dbReference>
<dbReference type="STRING" id="1185766.SAMN05216224_10391"/>
<dbReference type="RefSeq" id="WP_038062754.1">
    <property type="nucleotide sequence ID" value="NZ_FOVB01000003.1"/>
</dbReference>
<dbReference type="Pfam" id="PF22725">
    <property type="entry name" value="GFO_IDH_MocA_C3"/>
    <property type="match status" value="1"/>
</dbReference>
<proteinExistence type="predicted"/>
<evidence type="ECO:0000313" key="3">
    <source>
        <dbReference type="EMBL" id="KEP71169.1"/>
    </source>
</evidence>
<accession>A0A074THP2</accession>
<dbReference type="InterPro" id="IPR055170">
    <property type="entry name" value="GFO_IDH_MocA-like_dom"/>
</dbReference>
<dbReference type="PANTHER" id="PTHR43249:SF1">
    <property type="entry name" value="D-GLUCOSIDE 3-DEHYDROGENASE"/>
    <property type="match status" value="1"/>
</dbReference>
<evidence type="ECO:0000259" key="1">
    <source>
        <dbReference type="Pfam" id="PF01408"/>
    </source>
</evidence>
<dbReference type="GO" id="GO:0000166">
    <property type="term" value="F:nucleotide binding"/>
    <property type="evidence" value="ECO:0007669"/>
    <property type="project" value="InterPro"/>
</dbReference>
<feature type="domain" description="GFO/IDH/MocA-like oxidoreductase" evidence="2">
    <location>
        <begin position="129"/>
        <end position="243"/>
    </location>
</feature>
<dbReference type="Gene3D" id="3.30.360.10">
    <property type="entry name" value="Dihydrodipicolinate Reductase, domain 2"/>
    <property type="match status" value="1"/>
</dbReference>
<dbReference type="Proteomes" id="UP000027725">
    <property type="component" value="Unassembled WGS sequence"/>
</dbReference>
<comment type="caution">
    <text evidence="3">The sequence shown here is derived from an EMBL/GenBank/DDBJ whole genome shotgun (WGS) entry which is preliminary data.</text>
</comment>
<dbReference type="Pfam" id="PF01408">
    <property type="entry name" value="GFO_IDH_MocA"/>
    <property type="match status" value="1"/>
</dbReference>
<dbReference type="OrthoDB" id="9792935at2"/>
<organism evidence="3 4">
    <name type="scientific">Thioclava dalianensis</name>
    <dbReference type="NCBI Taxonomy" id="1185766"/>
    <lineage>
        <taxon>Bacteria</taxon>
        <taxon>Pseudomonadati</taxon>
        <taxon>Pseudomonadota</taxon>
        <taxon>Alphaproteobacteria</taxon>
        <taxon>Rhodobacterales</taxon>
        <taxon>Paracoccaceae</taxon>
        <taxon>Thioclava</taxon>
    </lineage>
</organism>
<keyword evidence="4" id="KW-1185">Reference proteome</keyword>